<dbReference type="Pfam" id="PF13577">
    <property type="entry name" value="SnoaL_4"/>
    <property type="match status" value="1"/>
</dbReference>
<evidence type="ECO:0000313" key="3">
    <source>
        <dbReference type="Proteomes" id="UP000286931"/>
    </source>
</evidence>
<protein>
    <recommendedName>
        <fullName evidence="1">SnoaL-like domain-containing protein</fullName>
    </recommendedName>
</protein>
<comment type="caution">
    <text evidence="2">The sequence shown here is derived from an EMBL/GenBank/DDBJ whole genome shotgun (WGS) entry which is preliminary data.</text>
</comment>
<evidence type="ECO:0000313" key="2">
    <source>
        <dbReference type="EMBL" id="GCE00817.1"/>
    </source>
</evidence>
<feature type="domain" description="SnoaL-like" evidence="1">
    <location>
        <begin position="4"/>
        <end position="125"/>
    </location>
</feature>
<dbReference type="Proteomes" id="UP000286931">
    <property type="component" value="Unassembled WGS sequence"/>
</dbReference>
<evidence type="ECO:0000259" key="1">
    <source>
        <dbReference type="Pfam" id="PF13577"/>
    </source>
</evidence>
<proteinExistence type="predicted"/>
<accession>A0A401Z1T4</accession>
<dbReference type="CDD" id="cd00531">
    <property type="entry name" value="NTF2_like"/>
    <property type="match status" value="1"/>
</dbReference>
<dbReference type="Gene3D" id="3.10.450.50">
    <property type="match status" value="1"/>
</dbReference>
<reference evidence="2 3" key="1">
    <citation type="submission" date="2018-12" db="EMBL/GenBank/DDBJ databases">
        <title>Draft genome sequence of Embleya hyalina NBRC 13850T.</title>
        <authorList>
            <person name="Komaki H."/>
            <person name="Hosoyama A."/>
            <person name="Kimura A."/>
            <person name="Ichikawa N."/>
            <person name="Tamura T."/>
        </authorList>
    </citation>
    <scope>NUCLEOTIDE SEQUENCE [LARGE SCALE GENOMIC DNA]</scope>
    <source>
        <strain evidence="2 3">NBRC 13850</strain>
    </source>
</reference>
<dbReference type="OrthoDB" id="582076at2"/>
<dbReference type="SUPFAM" id="SSF54427">
    <property type="entry name" value="NTF2-like"/>
    <property type="match status" value="1"/>
</dbReference>
<sequence length="139" mass="15511">MPLTVEDKLAIQELAARQFRYLDAHDVDAWAQCWIPDGTFIANYGTFQGHTSIKEFLRGHIAAGKEDGARHLGANHVIEGDAERAEMYSVVVKLQVVQSPFIIATGIYRDTLVRTPDGWRFESRRLDIDPGVFAAGPRA</sequence>
<keyword evidence="3" id="KW-1185">Reference proteome</keyword>
<gene>
    <name evidence="2" type="ORF">EHYA_08543</name>
</gene>
<organism evidence="2 3">
    <name type="scientific">Embleya hyalina</name>
    <dbReference type="NCBI Taxonomy" id="516124"/>
    <lineage>
        <taxon>Bacteria</taxon>
        <taxon>Bacillati</taxon>
        <taxon>Actinomycetota</taxon>
        <taxon>Actinomycetes</taxon>
        <taxon>Kitasatosporales</taxon>
        <taxon>Streptomycetaceae</taxon>
        <taxon>Embleya</taxon>
    </lineage>
</organism>
<name>A0A401Z1T4_9ACTN</name>
<dbReference type="InterPro" id="IPR037401">
    <property type="entry name" value="SnoaL-like"/>
</dbReference>
<dbReference type="InterPro" id="IPR032710">
    <property type="entry name" value="NTF2-like_dom_sf"/>
</dbReference>
<dbReference type="AlphaFoldDB" id="A0A401Z1T4"/>
<dbReference type="EMBL" id="BIFH01000042">
    <property type="protein sequence ID" value="GCE00817.1"/>
    <property type="molecule type" value="Genomic_DNA"/>
</dbReference>
<dbReference type="RefSeq" id="WP_126642506.1">
    <property type="nucleotide sequence ID" value="NZ_BIFH01000042.1"/>
</dbReference>